<sequence length="234" mass="25628">MGSGPIDVATAKVQHISYVEKLKSLKVEVLKLMPDDNYPDCCFVEDQVVVLDDRALITNAGAQSRKGEKDVIINTLSEKLALEFMESPAELDGGDVLRVGDIVYVGSSTRTNIHGINALKDFANKSNITVKTIPIPTDSLHLKSICSSPCPDTLIVAKDTLSLDLFDSSHKLLQIPKEDIYAANTIGIGRNLIIPDEYPNTHKILEDEGFILHKLSMSQIRNADGSLTCLSVFY</sequence>
<dbReference type="EMBL" id="MIYU01000001">
    <property type="protein sequence ID" value="OIR20362.1"/>
    <property type="molecule type" value="Genomic_DNA"/>
</dbReference>
<dbReference type="InterPro" id="IPR033199">
    <property type="entry name" value="DDAH-like"/>
</dbReference>
<gene>
    <name evidence="4" type="ORF">BEU04_00735</name>
</gene>
<organism evidence="4 5">
    <name type="scientific">Marine Group III euryarchaeote CG-Bathy1</name>
    <dbReference type="NCBI Taxonomy" id="1889001"/>
    <lineage>
        <taxon>Archaea</taxon>
        <taxon>Methanobacteriati</taxon>
        <taxon>Thermoplasmatota</taxon>
        <taxon>Thermoplasmata</taxon>
        <taxon>Candidatus Thermoprofundales</taxon>
    </lineage>
</organism>
<dbReference type="GO" id="GO:0000052">
    <property type="term" value="P:citrulline metabolic process"/>
    <property type="evidence" value="ECO:0007669"/>
    <property type="project" value="TreeGrafter"/>
</dbReference>
<dbReference type="Pfam" id="PF19420">
    <property type="entry name" value="DDAH_eukar"/>
    <property type="match status" value="1"/>
</dbReference>
<protein>
    <recommendedName>
        <fullName evidence="6">N(G),N(G)-dimethylarginine dimethylaminohydrolase</fullName>
    </recommendedName>
</protein>
<dbReference type="Gene3D" id="3.75.10.10">
    <property type="entry name" value="L-arginine/glycine Amidinotransferase, Chain A"/>
    <property type="match status" value="1"/>
</dbReference>
<accession>A0A1J5THD3</accession>
<evidence type="ECO:0000256" key="2">
    <source>
        <dbReference type="ARBA" id="ARBA00022801"/>
    </source>
</evidence>
<dbReference type="PANTHER" id="PTHR12737:SF9">
    <property type="entry name" value="DIMETHYLARGININASE"/>
    <property type="match status" value="1"/>
</dbReference>
<dbReference type="SUPFAM" id="SSF55909">
    <property type="entry name" value="Pentein"/>
    <property type="match status" value="1"/>
</dbReference>
<comment type="caution">
    <text evidence="4">The sequence shown here is derived from an EMBL/GenBank/DDBJ whole genome shotgun (WGS) entry which is preliminary data.</text>
</comment>
<evidence type="ECO:0000313" key="5">
    <source>
        <dbReference type="Proteomes" id="UP000183815"/>
    </source>
</evidence>
<feature type="active site" description="Nucleophile" evidence="3">
    <location>
        <position position="229"/>
    </location>
</feature>
<dbReference type="Proteomes" id="UP000183815">
    <property type="component" value="Unassembled WGS sequence"/>
</dbReference>
<name>A0A1J5THD3_9ARCH</name>
<evidence type="ECO:0000256" key="3">
    <source>
        <dbReference type="PIRSR" id="PIRSR633199-1"/>
    </source>
</evidence>
<comment type="similarity">
    <text evidence="1">Belongs to the DDAH family.</text>
</comment>
<dbReference type="GO" id="GO:0016597">
    <property type="term" value="F:amino acid binding"/>
    <property type="evidence" value="ECO:0007669"/>
    <property type="project" value="TreeGrafter"/>
</dbReference>
<dbReference type="PANTHER" id="PTHR12737">
    <property type="entry name" value="DIMETHYLARGININE DIMETHYLAMINOHYDROLASE"/>
    <property type="match status" value="1"/>
</dbReference>
<dbReference type="AlphaFoldDB" id="A0A1J5THD3"/>
<dbReference type="GO" id="GO:0006525">
    <property type="term" value="P:arginine metabolic process"/>
    <property type="evidence" value="ECO:0007669"/>
    <property type="project" value="TreeGrafter"/>
</dbReference>
<proteinExistence type="inferred from homology"/>
<dbReference type="GO" id="GO:0045429">
    <property type="term" value="P:positive regulation of nitric oxide biosynthetic process"/>
    <property type="evidence" value="ECO:0007669"/>
    <property type="project" value="TreeGrafter"/>
</dbReference>
<dbReference type="GO" id="GO:0016403">
    <property type="term" value="F:dimethylargininase activity"/>
    <property type="evidence" value="ECO:0007669"/>
    <property type="project" value="TreeGrafter"/>
</dbReference>
<reference evidence="4 5" key="1">
    <citation type="submission" date="2016-08" db="EMBL/GenBank/DDBJ databases">
        <title>New Insights into Marine Group III Euryarchaeota, from dark to light.</title>
        <authorList>
            <person name="Haro-Moreno J.M."/>
            <person name="Rodriguez-Valera F."/>
            <person name="Lopez-Garcia P."/>
            <person name="Moreira D."/>
            <person name="Martin-Cuadrado A.B."/>
        </authorList>
    </citation>
    <scope>NUCLEOTIDE SEQUENCE [LARGE SCALE GENOMIC DNA]</scope>
    <source>
        <strain evidence="4">CG-Bathy1</strain>
    </source>
</reference>
<evidence type="ECO:0008006" key="6">
    <source>
        <dbReference type="Google" id="ProtNLM"/>
    </source>
</evidence>
<keyword evidence="2" id="KW-0378">Hydrolase</keyword>
<evidence type="ECO:0000313" key="4">
    <source>
        <dbReference type="EMBL" id="OIR20362.1"/>
    </source>
</evidence>
<evidence type="ECO:0000256" key="1">
    <source>
        <dbReference type="ARBA" id="ARBA00008532"/>
    </source>
</evidence>
<feature type="active site" description="Proton donor" evidence="3">
    <location>
        <position position="141"/>
    </location>
</feature>